<organism evidence="1 2">
    <name type="scientific">Streptosporangium jomthongense</name>
    <dbReference type="NCBI Taxonomy" id="1193683"/>
    <lineage>
        <taxon>Bacteria</taxon>
        <taxon>Bacillati</taxon>
        <taxon>Actinomycetota</taxon>
        <taxon>Actinomycetes</taxon>
        <taxon>Streptosporangiales</taxon>
        <taxon>Streptosporangiaceae</taxon>
        <taxon>Streptosporangium</taxon>
    </lineage>
</organism>
<proteinExistence type="predicted"/>
<comment type="caution">
    <text evidence="1">The sequence shown here is derived from an EMBL/GenBank/DDBJ whole genome shotgun (WGS) entry which is preliminary data.</text>
</comment>
<dbReference type="Proteomes" id="UP001595698">
    <property type="component" value="Unassembled WGS sequence"/>
</dbReference>
<dbReference type="RefSeq" id="WP_386196780.1">
    <property type="nucleotide sequence ID" value="NZ_JBHSBC010000056.1"/>
</dbReference>
<dbReference type="EMBL" id="JBHSBC010000056">
    <property type="protein sequence ID" value="MFC3986495.1"/>
    <property type="molecule type" value="Genomic_DNA"/>
</dbReference>
<keyword evidence="2" id="KW-1185">Reference proteome</keyword>
<accession>A0ABV8FFR4</accession>
<name>A0ABV8FFR4_9ACTN</name>
<sequence>MTAIDLNALNEASHRLAPADVEAFLKRERDENEKHSEWWDAINEVLDAFRLHMVTGTPLTSPHPQEGPEALFVGEEPKTEAEELRAERDEALAKLAAVEQDAACWRSVEPFLTRAKAKGALYLDVDDLLDAVPTAD</sequence>
<evidence type="ECO:0000313" key="2">
    <source>
        <dbReference type="Proteomes" id="UP001595698"/>
    </source>
</evidence>
<evidence type="ECO:0000313" key="1">
    <source>
        <dbReference type="EMBL" id="MFC3986495.1"/>
    </source>
</evidence>
<reference evidence="2" key="1">
    <citation type="journal article" date="2019" name="Int. J. Syst. Evol. Microbiol.">
        <title>The Global Catalogue of Microorganisms (GCM) 10K type strain sequencing project: providing services to taxonomists for standard genome sequencing and annotation.</title>
        <authorList>
            <consortium name="The Broad Institute Genomics Platform"/>
            <consortium name="The Broad Institute Genome Sequencing Center for Infectious Disease"/>
            <person name="Wu L."/>
            <person name="Ma J."/>
        </authorList>
    </citation>
    <scope>NUCLEOTIDE SEQUENCE [LARGE SCALE GENOMIC DNA]</scope>
    <source>
        <strain evidence="2">TBRC 7912</strain>
    </source>
</reference>
<gene>
    <name evidence="1" type="ORF">ACFOYY_40630</name>
</gene>
<protein>
    <submittedName>
        <fullName evidence="1">Uncharacterized protein</fullName>
    </submittedName>
</protein>